<dbReference type="Gene3D" id="3.40.50.300">
    <property type="entry name" value="P-loop containing nucleotide triphosphate hydrolases"/>
    <property type="match status" value="1"/>
</dbReference>
<keyword evidence="3 6" id="KW-0067">ATP-binding</keyword>
<evidence type="ECO:0000256" key="2">
    <source>
        <dbReference type="ARBA" id="ARBA00022741"/>
    </source>
</evidence>
<evidence type="ECO:0000313" key="7">
    <source>
        <dbReference type="Proteomes" id="UP000243140"/>
    </source>
</evidence>
<dbReference type="InterPro" id="IPR017871">
    <property type="entry name" value="ABC_transporter-like_CS"/>
</dbReference>
<keyword evidence="1" id="KW-0813">Transport</keyword>
<dbReference type="RefSeq" id="WP_071512711.1">
    <property type="nucleotide sequence ID" value="NZ_CP060015.1"/>
</dbReference>
<accession>A0ABX3SXP4</accession>
<reference evidence="6 7" key="1">
    <citation type="submission" date="2017-02" db="EMBL/GenBank/DDBJ databases">
        <title>The new phylogeny of genus Mycobacterium.</title>
        <authorList>
            <person name="Tortoli E."/>
            <person name="Trovato A."/>
            <person name="Cirillo D.M."/>
        </authorList>
    </citation>
    <scope>NUCLEOTIDE SEQUENCE [LARGE SCALE GENOMIC DNA]</scope>
    <source>
        <strain evidence="6 7">IP1130001</strain>
    </source>
</reference>
<evidence type="ECO:0000256" key="4">
    <source>
        <dbReference type="SAM" id="MobiDB-lite"/>
    </source>
</evidence>
<comment type="caution">
    <text evidence="6">The sequence shown here is derived from an EMBL/GenBank/DDBJ whole genome shotgun (WGS) entry which is preliminary data.</text>
</comment>
<proteinExistence type="predicted"/>
<keyword evidence="2" id="KW-0547">Nucleotide-binding</keyword>
<dbReference type="PANTHER" id="PTHR43023:SF6">
    <property type="entry name" value="INTERMEMBRANE PHOSPHOLIPID TRANSPORT SYSTEM ATP-BINDING PROTEIN MLAF"/>
    <property type="match status" value="1"/>
</dbReference>
<name>A0ABX3SXP4_MYCMA</name>
<dbReference type="InterPro" id="IPR003593">
    <property type="entry name" value="AAA+_ATPase"/>
</dbReference>
<dbReference type="Pfam" id="PF00005">
    <property type="entry name" value="ABC_tran"/>
    <property type="match status" value="1"/>
</dbReference>
<dbReference type="PANTHER" id="PTHR43023">
    <property type="entry name" value="PROTEIN TRIGALACTOSYLDIACYLGLYCEROL 3, CHLOROPLASTIC"/>
    <property type="match status" value="1"/>
</dbReference>
<organism evidence="6 7">
    <name type="scientific">Mycobacterium malmoense</name>
    <dbReference type="NCBI Taxonomy" id="1780"/>
    <lineage>
        <taxon>Bacteria</taxon>
        <taxon>Bacillati</taxon>
        <taxon>Actinomycetota</taxon>
        <taxon>Actinomycetes</taxon>
        <taxon>Mycobacteriales</taxon>
        <taxon>Mycobacteriaceae</taxon>
        <taxon>Mycobacterium</taxon>
    </lineage>
</organism>
<dbReference type="SMART" id="SM00382">
    <property type="entry name" value="AAA"/>
    <property type="match status" value="1"/>
</dbReference>
<dbReference type="PROSITE" id="PS50893">
    <property type="entry name" value="ABC_TRANSPORTER_2"/>
    <property type="match status" value="1"/>
</dbReference>
<evidence type="ECO:0000256" key="3">
    <source>
        <dbReference type="ARBA" id="ARBA00022840"/>
    </source>
</evidence>
<gene>
    <name evidence="6" type="ORF">BST29_00935</name>
</gene>
<dbReference type="GO" id="GO:0005524">
    <property type="term" value="F:ATP binding"/>
    <property type="evidence" value="ECO:0007669"/>
    <property type="project" value="UniProtKB-KW"/>
</dbReference>
<dbReference type="SUPFAM" id="SSF52540">
    <property type="entry name" value="P-loop containing nucleoside triphosphate hydrolases"/>
    <property type="match status" value="1"/>
</dbReference>
<dbReference type="EMBL" id="MVHV01000001">
    <property type="protein sequence ID" value="ORA85454.1"/>
    <property type="molecule type" value="Genomic_DNA"/>
</dbReference>
<dbReference type="InterPro" id="IPR003439">
    <property type="entry name" value="ABC_transporter-like_ATP-bd"/>
</dbReference>
<sequence length="327" mass="35997">MGVAIEIEGLTKSFGPQRIFENVTLTLPEGEVSVLLGPSGTGKTIFLRTLIGLLPADSGKIMVDGVNLVEATASELNEIRTLFGMMFQDGALFGSMTLFDNTAFPLREHTRKKESEIHQIVMEKLDMVGLANDGDKFPGEISGGMRKRAGLARALVLEPQIVLCDEPDSGLDPVRTAYLSQLLIDINAQLDCTLLIVTHNINIARTVPDNMGMLFRRKLTMFGPREVLLTSRQPEVRQFLNGRRIGPIGMSEEKDEAQMAEERAMVEAGQQDGGVEEIGGVPPQLQPTPGYPQRKAVERHRARVREILHTLPPEAQQAIRESLDGTY</sequence>
<evidence type="ECO:0000259" key="5">
    <source>
        <dbReference type="PROSITE" id="PS50893"/>
    </source>
</evidence>
<evidence type="ECO:0000256" key="1">
    <source>
        <dbReference type="ARBA" id="ARBA00022448"/>
    </source>
</evidence>
<dbReference type="InterPro" id="IPR027417">
    <property type="entry name" value="P-loop_NTPase"/>
</dbReference>
<evidence type="ECO:0000313" key="6">
    <source>
        <dbReference type="EMBL" id="ORA85454.1"/>
    </source>
</evidence>
<feature type="region of interest" description="Disordered" evidence="4">
    <location>
        <begin position="273"/>
        <end position="293"/>
    </location>
</feature>
<protein>
    <submittedName>
        <fullName evidence="6">ABC transporter ATP-binding protein</fullName>
    </submittedName>
</protein>
<keyword evidence="7" id="KW-1185">Reference proteome</keyword>
<dbReference type="Proteomes" id="UP000243140">
    <property type="component" value="Unassembled WGS sequence"/>
</dbReference>
<feature type="domain" description="ABC transporter" evidence="5">
    <location>
        <begin position="5"/>
        <end position="241"/>
    </location>
</feature>
<dbReference type="PROSITE" id="PS00211">
    <property type="entry name" value="ABC_TRANSPORTER_1"/>
    <property type="match status" value="1"/>
</dbReference>